<keyword evidence="9" id="KW-1185">Reference proteome</keyword>
<dbReference type="HOGENOM" id="CLU_053387_0_0_1"/>
<evidence type="ECO:0008006" key="10">
    <source>
        <dbReference type="Google" id="ProtNLM"/>
    </source>
</evidence>
<keyword evidence="3 6" id="KW-1133">Transmembrane helix</keyword>
<feature type="compositionally biased region" description="Low complexity" evidence="5">
    <location>
        <begin position="49"/>
        <end position="58"/>
    </location>
</feature>
<reference evidence="9" key="1">
    <citation type="journal article" date="2011" name="Science">
        <title>The plant cell wall-decomposing machinery underlies the functional diversity of forest fungi.</title>
        <authorList>
            <person name="Eastwood D.C."/>
            <person name="Floudas D."/>
            <person name="Binder M."/>
            <person name="Majcherczyk A."/>
            <person name="Schneider P."/>
            <person name="Aerts A."/>
            <person name="Asiegbu F.O."/>
            <person name="Baker S.E."/>
            <person name="Barry K."/>
            <person name="Bendiksby M."/>
            <person name="Blumentritt M."/>
            <person name="Coutinho P.M."/>
            <person name="Cullen D."/>
            <person name="de Vries R.P."/>
            <person name="Gathman A."/>
            <person name="Goodell B."/>
            <person name="Henrissat B."/>
            <person name="Ihrmark K."/>
            <person name="Kauserud H."/>
            <person name="Kohler A."/>
            <person name="LaButti K."/>
            <person name="Lapidus A."/>
            <person name="Lavin J.L."/>
            <person name="Lee Y.-H."/>
            <person name="Lindquist E."/>
            <person name="Lilly W."/>
            <person name="Lucas S."/>
            <person name="Morin E."/>
            <person name="Murat C."/>
            <person name="Oguiza J.A."/>
            <person name="Park J."/>
            <person name="Pisabarro A.G."/>
            <person name="Riley R."/>
            <person name="Rosling A."/>
            <person name="Salamov A."/>
            <person name="Schmidt O."/>
            <person name="Schmutz J."/>
            <person name="Skrede I."/>
            <person name="Stenlid J."/>
            <person name="Wiebenga A."/>
            <person name="Xie X."/>
            <person name="Kuees U."/>
            <person name="Hibbett D.S."/>
            <person name="Hoffmeister D."/>
            <person name="Hoegberg N."/>
            <person name="Martin F."/>
            <person name="Grigoriev I.V."/>
            <person name="Watkinson S.C."/>
        </authorList>
    </citation>
    <scope>NUCLEOTIDE SEQUENCE [LARGE SCALE GENOMIC DNA]</scope>
    <source>
        <strain evidence="9">strain S7.3</strain>
    </source>
</reference>
<evidence type="ECO:0000313" key="8">
    <source>
        <dbReference type="EMBL" id="EGN98833.1"/>
    </source>
</evidence>
<feature type="region of interest" description="Disordered" evidence="5">
    <location>
        <begin position="344"/>
        <end position="395"/>
    </location>
</feature>
<feature type="region of interest" description="Disordered" evidence="5">
    <location>
        <begin position="38"/>
        <end position="161"/>
    </location>
</feature>
<sequence>MNKATRCLLFLFVASSVLLLTFAPRYDLLDERTQVFHPRDGILDPPSSPSDSTTSTPPSTTPSPPSTSTTPPSTTTTPTSSAASPSATPSTSSTAKSASSTTTTSLTTTGTPSKPPDTSTDQVTSASTGANGSTVFLTLTPTSSAPASTTSSSGGGGSGSSGGLGTGSIIGLSVAGGVAAIGIISFFVWKFTRKRFTDFDDNEAIKWPELNTHGQDSHPLPTNSTGRSGFGAESASDVNLNRAPSISTGYAHSIATTSTPELYGATSDPYAVPPLPHLNPNQPYRDDPGYGQNGYYDPYRGPIPNTFNDGASDVGHGTEAIPMTQMSRTRSPAPNLAYDMTGRASPSLTANRHSPGPQVALGYGMDDRSRSPLPGAVVGGRASPAPQGAYGYGPR</sequence>
<evidence type="ECO:0000256" key="4">
    <source>
        <dbReference type="ARBA" id="ARBA00023136"/>
    </source>
</evidence>
<organism evidence="9">
    <name type="scientific">Serpula lacrymans var. lacrymans (strain S7.3)</name>
    <name type="common">Dry rot fungus</name>
    <dbReference type="NCBI Taxonomy" id="936435"/>
    <lineage>
        <taxon>Eukaryota</taxon>
        <taxon>Fungi</taxon>
        <taxon>Dikarya</taxon>
        <taxon>Basidiomycota</taxon>
        <taxon>Agaricomycotina</taxon>
        <taxon>Agaricomycetes</taxon>
        <taxon>Agaricomycetidae</taxon>
        <taxon>Boletales</taxon>
        <taxon>Coniophorineae</taxon>
        <taxon>Serpulaceae</taxon>
        <taxon>Serpula</taxon>
    </lineage>
</organism>
<dbReference type="STRING" id="936435.F8PY70"/>
<proteinExistence type="predicted"/>
<feature type="signal peptide" evidence="7">
    <location>
        <begin position="1"/>
        <end position="23"/>
    </location>
</feature>
<keyword evidence="4 6" id="KW-0472">Membrane</keyword>
<evidence type="ECO:0000256" key="5">
    <source>
        <dbReference type="SAM" id="MobiDB-lite"/>
    </source>
</evidence>
<accession>F8PY70</accession>
<feature type="compositionally biased region" description="Low complexity" evidence="5">
    <location>
        <begin position="137"/>
        <end position="152"/>
    </location>
</feature>
<keyword evidence="7" id="KW-0732">Signal</keyword>
<evidence type="ECO:0000313" key="9">
    <source>
        <dbReference type="Proteomes" id="UP000008063"/>
    </source>
</evidence>
<protein>
    <recommendedName>
        <fullName evidence="10">Mid2 domain-containing protein</fullName>
    </recommendedName>
</protein>
<gene>
    <name evidence="8" type="ORF">SERLA73DRAFT_168432</name>
</gene>
<feature type="chain" id="PRO_5003376986" description="Mid2 domain-containing protein" evidence="7">
    <location>
        <begin position="24"/>
        <end position="395"/>
    </location>
</feature>
<evidence type="ECO:0000256" key="2">
    <source>
        <dbReference type="ARBA" id="ARBA00022692"/>
    </source>
</evidence>
<evidence type="ECO:0000256" key="1">
    <source>
        <dbReference type="ARBA" id="ARBA00004167"/>
    </source>
</evidence>
<name>F8PY70_SERL3</name>
<dbReference type="AlphaFoldDB" id="F8PY70"/>
<dbReference type="EMBL" id="GL945480">
    <property type="protein sequence ID" value="EGN98833.1"/>
    <property type="molecule type" value="Genomic_DNA"/>
</dbReference>
<dbReference type="GO" id="GO:0016020">
    <property type="term" value="C:membrane"/>
    <property type="evidence" value="ECO:0007669"/>
    <property type="project" value="UniProtKB-SubCell"/>
</dbReference>
<dbReference type="eggNOG" id="ENOG502S80A">
    <property type="taxonomic scope" value="Eukaryota"/>
</dbReference>
<feature type="region of interest" description="Disordered" evidence="5">
    <location>
        <begin position="209"/>
        <end position="235"/>
    </location>
</feature>
<dbReference type="OrthoDB" id="2576541at2759"/>
<dbReference type="PANTHER" id="PTHR15549:SF30">
    <property type="entry name" value="MID2 DOMAIN-CONTAINING PROTEIN"/>
    <property type="match status" value="1"/>
</dbReference>
<dbReference type="InParanoid" id="F8PY70"/>
<dbReference type="PANTHER" id="PTHR15549">
    <property type="entry name" value="PAIRED IMMUNOGLOBULIN-LIKE TYPE 2 RECEPTOR"/>
    <property type="match status" value="1"/>
</dbReference>
<dbReference type="GO" id="GO:0071944">
    <property type="term" value="C:cell periphery"/>
    <property type="evidence" value="ECO:0007669"/>
    <property type="project" value="UniProtKB-ARBA"/>
</dbReference>
<dbReference type="InterPro" id="IPR051694">
    <property type="entry name" value="Immunoregulatory_rcpt-like"/>
</dbReference>
<evidence type="ECO:0000256" key="3">
    <source>
        <dbReference type="ARBA" id="ARBA00022989"/>
    </source>
</evidence>
<feature type="compositionally biased region" description="Polar residues" evidence="5">
    <location>
        <begin position="117"/>
        <end position="136"/>
    </location>
</feature>
<feature type="transmembrane region" description="Helical" evidence="6">
    <location>
        <begin position="169"/>
        <end position="189"/>
    </location>
</feature>
<dbReference type="Proteomes" id="UP000008063">
    <property type="component" value="Unassembled WGS sequence"/>
</dbReference>
<dbReference type="OMA" id="DGEAIKW"/>
<keyword evidence="2 6" id="KW-0812">Transmembrane</keyword>
<comment type="subcellular location">
    <subcellularLocation>
        <location evidence="1">Membrane</location>
        <topology evidence="1">Single-pass membrane protein</topology>
    </subcellularLocation>
</comment>
<feature type="compositionally biased region" description="Low complexity" evidence="5">
    <location>
        <begin position="66"/>
        <end position="112"/>
    </location>
</feature>
<evidence type="ECO:0000256" key="7">
    <source>
        <dbReference type="SAM" id="SignalP"/>
    </source>
</evidence>
<evidence type="ECO:0000256" key="6">
    <source>
        <dbReference type="SAM" id="Phobius"/>
    </source>
</evidence>